<evidence type="ECO:0000313" key="3">
    <source>
        <dbReference type="Proteomes" id="UP001469365"/>
    </source>
</evidence>
<proteinExistence type="predicted"/>
<reference evidence="2 3" key="1">
    <citation type="submission" date="2024-04" db="EMBL/GenBank/DDBJ databases">
        <title>draft genome sequnece of Paenibacillus filicis.</title>
        <authorList>
            <person name="Kim D.-U."/>
        </authorList>
    </citation>
    <scope>NUCLEOTIDE SEQUENCE [LARGE SCALE GENOMIC DNA]</scope>
    <source>
        <strain evidence="2 3">KACC14197</strain>
    </source>
</reference>
<organism evidence="2 3">
    <name type="scientific">Paenibacillus filicis</name>
    <dbReference type="NCBI Taxonomy" id="669464"/>
    <lineage>
        <taxon>Bacteria</taxon>
        <taxon>Bacillati</taxon>
        <taxon>Bacillota</taxon>
        <taxon>Bacilli</taxon>
        <taxon>Bacillales</taxon>
        <taxon>Paenibacillaceae</taxon>
        <taxon>Paenibacillus</taxon>
    </lineage>
</organism>
<protein>
    <recommendedName>
        <fullName evidence="4">50S ribosomal protein L33</fullName>
    </recommendedName>
</protein>
<dbReference type="RefSeq" id="WP_341418177.1">
    <property type="nucleotide sequence ID" value="NZ_JBBPCC010000018.1"/>
</dbReference>
<name>A0ABU9DQA4_9BACL</name>
<dbReference type="Proteomes" id="UP001469365">
    <property type="component" value="Unassembled WGS sequence"/>
</dbReference>
<comment type="caution">
    <text evidence="2">The sequence shown here is derived from an EMBL/GenBank/DDBJ whole genome shotgun (WGS) entry which is preliminary data.</text>
</comment>
<evidence type="ECO:0008006" key="4">
    <source>
        <dbReference type="Google" id="ProtNLM"/>
    </source>
</evidence>
<keyword evidence="1" id="KW-0812">Transmembrane</keyword>
<evidence type="ECO:0000256" key="1">
    <source>
        <dbReference type="SAM" id="Phobius"/>
    </source>
</evidence>
<dbReference type="EMBL" id="JBBPCC010000018">
    <property type="protein sequence ID" value="MEK8131036.1"/>
    <property type="molecule type" value="Genomic_DNA"/>
</dbReference>
<gene>
    <name evidence="2" type="ORF">WMW72_24320</name>
</gene>
<accession>A0ABU9DQA4</accession>
<sequence length="94" mass="9784">MHKAVRKQDVAKLVGKSIYAVKKDGSVVHGKLVKISGGKLLVSVRSKGKTVRTSAIIPLVLFDLLAIGTSPFAGGFGFGGFPGFGFGGGFDGFW</sequence>
<evidence type="ECO:0000313" key="2">
    <source>
        <dbReference type="EMBL" id="MEK8131036.1"/>
    </source>
</evidence>
<keyword evidence="1" id="KW-0472">Membrane</keyword>
<feature type="transmembrane region" description="Helical" evidence="1">
    <location>
        <begin position="55"/>
        <end position="78"/>
    </location>
</feature>
<keyword evidence="3" id="KW-1185">Reference proteome</keyword>
<keyword evidence="1" id="KW-1133">Transmembrane helix</keyword>